<name>A0ABW8TPB1_9CLOT</name>
<dbReference type="Proteomes" id="UP001623592">
    <property type="component" value="Unassembled WGS sequence"/>
</dbReference>
<proteinExistence type="predicted"/>
<protein>
    <submittedName>
        <fullName evidence="1">Uncharacterized protein</fullName>
    </submittedName>
</protein>
<keyword evidence="2" id="KW-1185">Reference proteome</keyword>
<dbReference type="EMBL" id="JBJIAA010000039">
    <property type="protein sequence ID" value="MFL0253340.1"/>
    <property type="molecule type" value="Genomic_DNA"/>
</dbReference>
<dbReference type="RefSeq" id="WP_406790008.1">
    <property type="nucleotide sequence ID" value="NZ_JBJIAA010000039.1"/>
</dbReference>
<evidence type="ECO:0000313" key="1">
    <source>
        <dbReference type="EMBL" id="MFL0253340.1"/>
    </source>
</evidence>
<sequence>MKKINFDNIILINEINKINTQYVKCISEHNSSDSQNYKCLNFKATYDRYNFAIRLFIQENDNNLTIELLCENICRNIDVSDDAMEFIINEIAIIAKLVKCKLEEYINTEAINKSIEIDSMIIDDNIEIKKFDLEEIKNKIQNLYNTLKPDKAEYSNYTNKLYLFTKRGYYIAKVLAELNIASFRRTRSGYEIKFLEEESRYTNSFNDKFARELSSIGIPSISVTNEYLDYSW</sequence>
<accession>A0ABW8TPB1</accession>
<gene>
    <name evidence="1" type="ORF">ACJDT4_23315</name>
</gene>
<reference evidence="1 2" key="1">
    <citation type="submission" date="2024-11" db="EMBL/GenBank/DDBJ databases">
        <authorList>
            <person name="Heng Y.C."/>
            <person name="Lim A.C.H."/>
            <person name="Lee J.K.Y."/>
            <person name="Kittelmann S."/>
        </authorList>
    </citation>
    <scope>NUCLEOTIDE SEQUENCE [LARGE SCALE GENOMIC DNA]</scope>
    <source>
        <strain evidence="1 2">WILCCON 0114</strain>
    </source>
</reference>
<evidence type="ECO:0000313" key="2">
    <source>
        <dbReference type="Proteomes" id="UP001623592"/>
    </source>
</evidence>
<organism evidence="1 2">
    <name type="scientific">Clostridium neuense</name>
    <dbReference type="NCBI Taxonomy" id="1728934"/>
    <lineage>
        <taxon>Bacteria</taxon>
        <taxon>Bacillati</taxon>
        <taxon>Bacillota</taxon>
        <taxon>Clostridia</taxon>
        <taxon>Eubacteriales</taxon>
        <taxon>Clostridiaceae</taxon>
        <taxon>Clostridium</taxon>
    </lineage>
</organism>
<comment type="caution">
    <text evidence="1">The sequence shown here is derived from an EMBL/GenBank/DDBJ whole genome shotgun (WGS) entry which is preliminary data.</text>
</comment>